<dbReference type="Proteomes" id="UP000681594">
    <property type="component" value="Unassembled WGS sequence"/>
</dbReference>
<dbReference type="PANTHER" id="PTHR43304">
    <property type="entry name" value="PHYTOCHROME-LIKE PROTEIN CPH1"/>
    <property type="match status" value="1"/>
</dbReference>
<dbReference type="InterPro" id="IPR011006">
    <property type="entry name" value="CheY-like_superfamily"/>
</dbReference>
<dbReference type="CDD" id="cd00130">
    <property type="entry name" value="PAS"/>
    <property type="match status" value="3"/>
</dbReference>
<accession>A0ABS4ALE3</accession>
<dbReference type="SMART" id="SM00091">
    <property type="entry name" value="PAS"/>
    <property type="match status" value="4"/>
</dbReference>
<dbReference type="SUPFAM" id="SSF47384">
    <property type="entry name" value="Homodimeric domain of signal transducing histidine kinase"/>
    <property type="match status" value="1"/>
</dbReference>
<dbReference type="SMART" id="SM00387">
    <property type="entry name" value="HATPase_c"/>
    <property type="match status" value="1"/>
</dbReference>
<evidence type="ECO:0000256" key="5">
    <source>
        <dbReference type="ARBA" id="ARBA00022777"/>
    </source>
</evidence>
<gene>
    <name evidence="12" type="ORF">J8J14_21465</name>
</gene>
<dbReference type="PROSITE" id="PS50112">
    <property type="entry name" value="PAS"/>
    <property type="match status" value="3"/>
</dbReference>
<evidence type="ECO:0000313" key="13">
    <source>
        <dbReference type="Proteomes" id="UP000681594"/>
    </source>
</evidence>
<dbReference type="SMART" id="SM00388">
    <property type="entry name" value="HisKA"/>
    <property type="match status" value="1"/>
</dbReference>
<evidence type="ECO:0000259" key="9">
    <source>
        <dbReference type="PROSITE" id="PS50110"/>
    </source>
</evidence>
<dbReference type="Gene3D" id="3.30.450.20">
    <property type="entry name" value="PAS domain"/>
    <property type="match status" value="4"/>
</dbReference>
<dbReference type="EC" id="2.7.13.3" evidence="2"/>
<keyword evidence="3 6" id="KW-0597">Phosphoprotein</keyword>
<feature type="domain" description="PAC" evidence="11">
    <location>
        <begin position="464"/>
        <end position="516"/>
    </location>
</feature>
<evidence type="ECO:0000256" key="3">
    <source>
        <dbReference type="ARBA" id="ARBA00022553"/>
    </source>
</evidence>
<dbReference type="PROSITE" id="PS50109">
    <property type="entry name" value="HIS_KIN"/>
    <property type="match status" value="1"/>
</dbReference>
<dbReference type="InterPro" id="IPR003661">
    <property type="entry name" value="HisK_dim/P_dom"/>
</dbReference>
<dbReference type="InterPro" id="IPR000014">
    <property type="entry name" value="PAS"/>
</dbReference>
<evidence type="ECO:0000256" key="7">
    <source>
        <dbReference type="SAM" id="Coils"/>
    </source>
</evidence>
<dbReference type="Pfam" id="PF08447">
    <property type="entry name" value="PAS_3"/>
    <property type="match status" value="1"/>
</dbReference>
<dbReference type="Pfam" id="PF02518">
    <property type="entry name" value="HATPase_c"/>
    <property type="match status" value="1"/>
</dbReference>
<keyword evidence="7" id="KW-0175">Coiled coil</keyword>
<comment type="catalytic activity">
    <reaction evidence="1">
        <text>ATP + protein L-histidine = ADP + protein N-phospho-L-histidine.</text>
        <dbReference type="EC" id="2.7.13.3"/>
    </reaction>
</comment>
<comment type="caution">
    <text evidence="12">The sequence shown here is derived from an EMBL/GenBank/DDBJ whole genome shotgun (WGS) entry which is preliminary data.</text>
</comment>
<evidence type="ECO:0000259" key="8">
    <source>
        <dbReference type="PROSITE" id="PS50109"/>
    </source>
</evidence>
<dbReference type="InterPro" id="IPR003594">
    <property type="entry name" value="HATPase_dom"/>
</dbReference>
<dbReference type="InterPro" id="IPR052162">
    <property type="entry name" value="Sensor_kinase/Photoreceptor"/>
</dbReference>
<dbReference type="Gene3D" id="1.10.287.130">
    <property type="match status" value="1"/>
</dbReference>
<dbReference type="PROSITE" id="PS50110">
    <property type="entry name" value="RESPONSE_REGULATORY"/>
    <property type="match status" value="1"/>
</dbReference>
<protein>
    <recommendedName>
        <fullName evidence="2">histidine kinase</fullName>
        <ecNumber evidence="2">2.7.13.3</ecNumber>
    </recommendedName>
</protein>
<dbReference type="EMBL" id="JAGIZB010000032">
    <property type="protein sequence ID" value="MBP0447340.1"/>
    <property type="molecule type" value="Genomic_DNA"/>
</dbReference>
<name>A0ABS4ALE3_9PROT</name>
<feature type="domain" description="Response regulatory" evidence="9">
    <location>
        <begin position="791"/>
        <end position="904"/>
    </location>
</feature>
<proteinExistence type="predicted"/>
<dbReference type="CDD" id="cd00082">
    <property type="entry name" value="HisKA"/>
    <property type="match status" value="1"/>
</dbReference>
<organism evidence="12 13">
    <name type="scientific">Pararoseomonas baculiformis</name>
    <dbReference type="NCBI Taxonomy" id="2820812"/>
    <lineage>
        <taxon>Bacteria</taxon>
        <taxon>Pseudomonadati</taxon>
        <taxon>Pseudomonadota</taxon>
        <taxon>Alphaproteobacteria</taxon>
        <taxon>Acetobacterales</taxon>
        <taxon>Acetobacteraceae</taxon>
        <taxon>Pararoseomonas</taxon>
    </lineage>
</organism>
<dbReference type="InterPro" id="IPR001610">
    <property type="entry name" value="PAC"/>
</dbReference>
<dbReference type="PRINTS" id="PR00344">
    <property type="entry name" value="BCTRLSENSOR"/>
</dbReference>
<dbReference type="Pfam" id="PF00989">
    <property type="entry name" value="PAS"/>
    <property type="match status" value="1"/>
</dbReference>
<evidence type="ECO:0000256" key="2">
    <source>
        <dbReference type="ARBA" id="ARBA00012438"/>
    </source>
</evidence>
<evidence type="ECO:0000313" key="12">
    <source>
        <dbReference type="EMBL" id="MBP0447340.1"/>
    </source>
</evidence>
<evidence type="ECO:0000259" key="11">
    <source>
        <dbReference type="PROSITE" id="PS50113"/>
    </source>
</evidence>
<keyword evidence="13" id="KW-1185">Reference proteome</keyword>
<feature type="domain" description="PAS" evidence="10">
    <location>
        <begin position="271"/>
        <end position="317"/>
    </location>
</feature>
<dbReference type="Gene3D" id="3.30.565.10">
    <property type="entry name" value="Histidine kinase-like ATPase, C-terminal domain"/>
    <property type="match status" value="1"/>
</dbReference>
<feature type="domain" description="PAS" evidence="10">
    <location>
        <begin position="391"/>
        <end position="461"/>
    </location>
</feature>
<dbReference type="InterPro" id="IPR013767">
    <property type="entry name" value="PAS_fold"/>
</dbReference>
<dbReference type="InterPro" id="IPR001789">
    <property type="entry name" value="Sig_transdc_resp-reg_receiver"/>
</dbReference>
<feature type="coiled-coil region" evidence="7">
    <location>
        <begin position="504"/>
        <end position="531"/>
    </location>
</feature>
<dbReference type="Pfam" id="PF08448">
    <property type="entry name" value="PAS_4"/>
    <property type="match status" value="1"/>
</dbReference>
<dbReference type="Pfam" id="PF00512">
    <property type="entry name" value="HisKA"/>
    <property type="match status" value="1"/>
</dbReference>
<dbReference type="InterPro" id="IPR013655">
    <property type="entry name" value="PAS_fold_3"/>
</dbReference>
<dbReference type="InterPro" id="IPR004358">
    <property type="entry name" value="Sig_transdc_His_kin-like_C"/>
</dbReference>
<feature type="domain" description="PAS" evidence="10">
    <location>
        <begin position="23"/>
        <end position="62"/>
    </location>
</feature>
<dbReference type="Pfam" id="PF13426">
    <property type="entry name" value="PAS_9"/>
    <property type="match status" value="1"/>
</dbReference>
<dbReference type="PROSITE" id="PS50113">
    <property type="entry name" value="PAC"/>
    <property type="match status" value="1"/>
</dbReference>
<dbReference type="NCBIfam" id="TIGR00229">
    <property type="entry name" value="sensory_box"/>
    <property type="match status" value="3"/>
</dbReference>
<sequence>MTGAPASSPRGGQLSRGRLAELVLESTADFAIFTTDLDGLITSWNSAAERVMGWSAVEAVGQHASMIFWPKERAREACGQEIEEARASGLSRDERWHLRKDGARFWGAGSMSRLEDAESGEHLGYCKIVRDRTEQHQAGQRLEATKVLLRNVLESNPDCLKLLDLEGRLTFMNGPGLRLMEIDTPHFVSGCPWVSLWPQDERGKVEGALAKARAGEVGRFQGCCPTAKGKPKWWDVQVTAVPSTGAGSGLLLATSRDITELETTQSDLRRSEERLRTALSISTVGVMFWGPGFGLTEVSDAFLRMTGFSREEAIGKTWQELTPLEFHASSLKAVADVTTRGEAAPYEKQYFRKDGSRWWGLFAPRKVGEEVVEFVLDVTARKEVEQALRESEARFRHMADSVPALIWMTDEVGRVTFANMHHDHMFGRPAAEILGDGWVSIVLPEDLERHTNAFLAAFETRTVFRTETRVRNRDGQVRWLRCEGVPRTDDAGRFLGYTGCNLDITEVRLAAEELEELVAERTAELMAAEETLRQSQKLEALGQLTGGVAHDFNNLLTIIRSSADLLARPGVPEERRKRYAEAISDTADRAAKLTGQLLAFARRQPLKPEVFAVGDRLQALAGLIRPLVGPRITIDVPLHCEGCAVETDPNQFETAVVNLAVNARDAMGGEGRLTIRTWLASEVPPARGHRGARGNFVAISVSDTGAGIRPELLGRIFEPFFTTKEVGKGTGLGLSQVYGFAKQSRGELHVESKVGQGATFTLYLPRAEKKPIAPNATVTERIATPESGNRNVLLVEDNIEVGEFARSLLEELGYTTKWAPNAEAALRILEREADYFDLVFSDVVMPGMSGLELGREIRRQWPALRIILTSGYSQVLASGGSHEFELLHKPYSVEGLSNALRGKRDPGLT</sequence>
<dbReference type="InterPro" id="IPR000700">
    <property type="entry name" value="PAS-assoc_C"/>
</dbReference>
<dbReference type="SUPFAM" id="SSF55874">
    <property type="entry name" value="ATPase domain of HSP90 chaperone/DNA topoisomerase II/histidine kinase"/>
    <property type="match status" value="1"/>
</dbReference>
<dbReference type="InterPro" id="IPR036097">
    <property type="entry name" value="HisK_dim/P_sf"/>
</dbReference>
<dbReference type="SMART" id="SM00086">
    <property type="entry name" value="PAC"/>
    <property type="match status" value="4"/>
</dbReference>
<keyword evidence="4" id="KW-0808">Transferase</keyword>
<dbReference type="SUPFAM" id="SSF52172">
    <property type="entry name" value="CheY-like"/>
    <property type="match status" value="1"/>
</dbReference>
<dbReference type="InterPro" id="IPR036890">
    <property type="entry name" value="HATPase_C_sf"/>
</dbReference>
<dbReference type="SUPFAM" id="SSF55785">
    <property type="entry name" value="PYP-like sensor domain (PAS domain)"/>
    <property type="match status" value="4"/>
</dbReference>
<dbReference type="InterPro" id="IPR013656">
    <property type="entry name" value="PAS_4"/>
</dbReference>
<dbReference type="SMART" id="SM00448">
    <property type="entry name" value="REC"/>
    <property type="match status" value="1"/>
</dbReference>
<evidence type="ECO:0000256" key="6">
    <source>
        <dbReference type="PROSITE-ProRule" id="PRU00169"/>
    </source>
</evidence>
<reference evidence="12 13" key="1">
    <citation type="submission" date="2021-03" db="EMBL/GenBank/DDBJ databases">
        <authorList>
            <person name="So Y."/>
        </authorList>
    </citation>
    <scope>NUCLEOTIDE SEQUENCE [LARGE SCALE GENOMIC DNA]</scope>
    <source>
        <strain evidence="12 13">SSH11</strain>
    </source>
</reference>
<evidence type="ECO:0000256" key="1">
    <source>
        <dbReference type="ARBA" id="ARBA00000085"/>
    </source>
</evidence>
<feature type="modified residue" description="4-aspartylphosphate" evidence="6">
    <location>
        <position position="842"/>
    </location>
</feature>
<evidence type="ECO:0000259" key="10">
    <source>
        <dbReference type="PROSITE" id="PS50112"/>
    </source>
</evidence>
<dbReference type="Pfam" id="PF00072">
    <property type="entry name" value="Response_reg"/>
    <property type="match status" value="1"/>
</dbReference>
<keyword evidence="5" id="KW-0418">Kinase</keyword>
<dbReference type="InterPro" id="IPR035965">
    <property type="entry name" value="PAS-like_dom_sf"/>
</dbReference>
<dbReference type="Gene3D" id="3.40.50.2300">
    <property type="match status" value="1"/>
</dbReference>
<dbReference type="PANTHER" id="PTHR43304:SF1">
    <property type="entry name" value="PAC DOMAIN-CONTAINING PROTEIN"/>
    <property type="match status" value="1"/>
</dbReference>
<evidence type="ECO:0000256" key="4">
    <source>
        <dbReference type="ARBA" id="ARBA00022679"/>
    </source>
</evidence>
<feature type="domain" description="Histidine kinase" evidence="8">
    <location>
        <begin position="547"/>
        <end position="768"/>
    </location>
</feature>
<dbReference type="InterPro" id="IPR005467">
    <property type="entry name" value="His_kinase_dom"/>
</dbReference>